<feature type="region of interest" description="Disordered" evidence="5">
    <location>
        <begin position="40"/>
        <end position="59"/>
    </location>
</feature>
<dbReference type="InterPro" id="IPR017930">
    <property type="entry name" value="Myb_dom"/>
</dbReference>
<sequence length="283" mass="31535">MRGGGGGQRWEPEEDRLLAHWQGQLGNKWAEVARHIPGRTGQQCAQRWRHTNPSISKGKWTPQEDELLGQLVDSCGVGRWAEIARHMQGRTDQQCLARWTRHLDPAINRGFWTAEEDAQLLALYASHGSNWSRIAKCLKVRIPHQCRSRFNILARGGGGGGGSLPGNLRPLPLGRQRKRTGSAGSGASSPVHARHKKQRPAWEGEDDYDDDDEEDQDEEQQQHDMSYDYEQQQQHEMGYDCGKPGGGAEGPASGRSTVGQCHCVARLAPPLDMLPQQGREQVE</sequence>
<keyword evidence="9" id="KW-1185">Reference proteome</keyword>
<evidence type="ECO:0000256" key="4">
    <source>
        <dbReference type="ARBA" id="ARBA00023242"/>
    </source>
</evidence>
<feature type="compositionally biased region" description="Gly residues" evidence="5">
    <location>
        <begin position="155"/>
        <end position="164"/>
    </location>
</feature>
<dbReference type="SUPFAM" id="SSF46689">
    <property type="entry name" value="Homeodomain-like"/>
    <property type="match status" value="2"/>
</dbReference>
<dbReference type="Proteomes" id="UP001244341">
    <property type="component" value="Chromosome 3b"/>
</dbReference>
<evidence type="ECO:0000313" key="9">
    <source>
        <dbReference type="Proteomes" id="UP001244341"/>
    </source>
</evidence>
<protein>
    <submittedName>
        <fullName evidence="8">Uncharacterized protein</fullName>
    </submittedName>
</protein>
<evidence type="ECO:0000256" key="5">
    <source>
        <dbReference type="SAM" id="MobiDB-lite"/>
    </source>
</evidence>
<keyword evidence="4" id="KW-0539">Nucleus</keyword>
<keyword evidence="1" id="KW-0805">Transcription regulation</keyword>
<dbReference type="Gene3D" id="1.10.10.60">
    <property type="entry name" value="Homeodomain-like"/>
    <property type="match status" value="3"/>
</dbReference>
<feature type="domain" description="Myb-like" evidence="6">
    <location>
        <begin position="52"/>
        <end position="103"/>
    </location>
</feature>
<dbReference type="InterPro" id="IPR051575">
    <property type="entry name" value="Myb-like_DNA-bd"/>
</dbReference>
<feature type="compositionally biased region" description="Low complexity" evidence="5">
    <location>
        <begin position="165"/>
        <end position="174"/>
    </location>
</feature>
<evidence type="ECO:0000256" key="3">
    <source>
        <dbReference type="ARBA" id="ARBA00023163"/>
    </source>
</evidence>
<dbReference type="InterPro" id="IPR009057">
    <property type="entry name" value="Homeodomain-like_sf"/>
</dbReference>
<feature type="domain" description="Myb-like" evidence="6">
    <location>
        <begin position="9"/>
        <end position="49"/>
    </location>
</feature>
<dbReference type="PROSITE" id="PS51294">
    <property type="entry name" value="HTH_MYB"/>
    <property type="match status" value="3"/>
</dbReference>
<feature type="domain" description="Myb-like" evidence="6">
    <location>
        <begin position="104"/>
        <end position="154"/>
    </location>
</feature>
<dbReference type="InterPro" id="IPR001005">
    <property type="entry name" value="SANT/Myb"/>
</dbReference>
<evidence type="ECO:0000259" key="6">
    <source>
        <dbReference type="PROSITE" id="PS50090"/>
    </source>
</evidence>
<organism evidence="8 9">
    <name type="scientific">Tetradesmus obliquus</name>
    <name type="common">Green alga</name>
    <name type="synonym">Acutodesmus obliquus</name>
    <dbReference type="NCBI Taxonomy" id="3088"/>
    <lineage>
        <taxon>Eukaryota</taxon>
        <taxon>Viridiplantae</taxon>
        <taxon>Chlorophyta</taxon>
        <taxon>core chlorophytes</taxon>
        <taxon>Chlorophyceae</taxon>
        <taxon>CS clade</taxon>
        <taxon>Sphaeropleales</taxon>
        <taxon>Scenedesmaceae</taxon>
        <taxon>Tetradesmus</taxon>
    </lineage>
</organism>
<dbReference type="PANTHER" id="PTHR46621">
    <property type="entry name" value="SNRNA-ACTIVATING PROTEIN COMPLEX SUBUNIT 4"/>
    <property type="match status" value="1"/>
</dbReference>
<keyword evidence="2" id="KW-0238">DNA-binding</keyword>
<feature type="region of interest" description="Disordered" evidence="5">
    <location>
        <begin position="154"/>
        <end position="258"/>
    </location>
</feature>
<dbReference type="Pfam" id="PF00249">
    <property type="entry name" value="Myb_DNA-binding"/>
    <property type="match status" value="3"/>
</dbReference>
<dbReference type="SMART" id="SM00717">
    <property type="entry name" value="SANT"/>
    <property type="match status" value="3"/>
</dbReference>
<dbReference type="PANTHER" id="PTHR46621:SF1">
    <property type="entry name" value="SNRNA-ACTIVATING PROTEIN COMPLEX SUBUNIT 4"/>
    <property type="match status" value="1"/>
</dbReference>
<name>A0ABY8TQ08_TETOB</name>
<feature type="compositionally biased region" description="Polar residues" evidence="5">
    <location>
        <begin position="40"/>
        <end position="55"/>
    </location>
</feature>
<evidence type="ECO:0000256" key="2">
    <source>
        <dbReference type="ARBA" id="ARBA00023125"/>
    </source>
</evidence>
<proteinExistence type="predicted"/>
<feature type="compositionally biased region" description="Acidic residues" evidence="5">
    <location>
        <begin position="203"/>
        <end position="219"/>
    </location>
</feature>
<keyword evidence="3" id="KW-0804">Transcription</keyword>
<feature type="domain" description="HTH myb-type" evidence="7">
    <location>
        <begin position="52"/>
        <end position="107"/>
    </location>
</feature>
<dbReference type="PROSITE" id="PS50090">
    <property type="entry name" value="MYB_LIKE"/>
    <property type="match status" value="3"/>
</dbReference>
<feature type="domain" description="HTH myb-type" evidence="7">
    <location>
        <begin position="108"/>
        <end position="158"/>
    </location>
</feature>
<evidence type="ECO:0000256" key="1">
    <source>
        <dbReference type="ARBA" id="ARBA00023015"/>
    </source>
</evidence>
<dbReference type="CDD" id="cd00167">
    <property type="entry name" value="SANT"/>
    <property type="match status" value="3"/>
</dbReference>
<feature type="domain" description="HTH myb-type" evidence="7">
    <location>
        <begin position="8"/>
        <end position="49"/>
    </location>
</feature>
<dbReference type="EMBL" id="CP126210">
    <property type="protein sequence ID" value="WIA11200.1"/>
    <property type="molecule type" value="Genomic_DNA"/>
</dbReference>
<gene>
    <name evidence="8" type="ORF">OEZ85_011327</name>
</gene>
<accession>A0ABY8TQ08</accession>
<evidence type="ECO:0000313" key="8">
    <source>
        <dbReference type="EMBL" id="WIA11200.1"/>
    </source>
</evidence>
<reference evidence="8 9" key="1">
    <citation type="submission" date="2023-05" db="EMBL/GenBank/DDBJ databases">
        <title>A 100% complete, gapless, phased diploid assembly of the Scenedesmus obliquus UTEX 3031 genome.</title>
        <authorList>
            <person name="Biondi T.C."/>
            <person name="Hanschen E.R."/>
            <person name="Kwon T."/>
            <person name="Eng W."/>
            <person name="Kruse C.P.S."/>
            <person name="Koehler S.I."/>
            <person name="Kunde Y."/>
            <person name="Gleasner C.D."/>
            <person name="You Mak K.T."/>
            <person name="Polle J."/>
            <person name="Hovde B.T."/>
            <person name="Starkenburg S.R."/>
        </authorList>
    </citation>
    <scope>NUCLEOTIDE SEQUENCE [LARGE SCALE GENOMIC DNA]</scope>
    <source>
        <strain evidence="8 9">DOE0152z</strain>
    </source>
</reference>
<evidence type="ECO:0000259" key="7">
    <source>
        <dbReference type="PROSITE" id="PS51294"/>
    </source>
</evidence>